<proteinExistence type="predicted"/>
<dbReference type="Proteomes" id="UP000092482">
    <property type="component" value="Chromosome"/>
</dbReference>
<protein>
    <recommendedName>
        <fullName evidence="1">DUF5926 domain-containing protein</fullName>
    </recommendedName>
</protein>
<evidence type="ECO:0000313" key="3">
    <source>
        <dbReference type="Proteomes" id="UP000092482"/>
    </source>
</evidence>
<dbReference type="InterPro" id="IPR045970">
    <property type="entry name" value="DUF5926"/>
</dbReference>
<accession>A0A1B1NCD7</accession>
<feature type="domain" description="DUF5926" evidence="1">
    <location>
        <begin position="1"/>
        <end position="263"/>
    </location>
</feature>
<dbReference type="STRING" id="1758689.SGUI_1678"/>
<gene>
    <name evidence="2" type="ORF">SGUI_1678</name>
</gene>
<dbReference type="PATRIC" id="fig|1758689.4.peg.1738"/>
<name>A0A1B1NCD7_9MICO</name>
<dbReference type="KEGG" id="serj:SGUI_1678"/>
<sequence>MAMREILPAASADVTLSVPEGTTVAGRDVPAGDHQVTLVTVLPAAMPAIHRDSGEVLVALQSRTSSGDASRDVVAAALTALTSEPGTSVNSVRPATSETPRLQDVLAEGQELDVTVHEDFGFWLGEDATEEMAAALEQMNESAVPMARVEGAPTAYWCHMSGRSYIRWILGQDEDTALEALARLQAAHEHTLGEGTELIGAFRACGVLVPVLEVPAGSGAEDHAEALAGLQSRYDAALGQDAPLTDAERRARSALVSRQVTLR</sequence>
<evidence type="ECO:0000259" key="1">
    <source>
        <dbReference type="Pfam" id="PF19348"/>
    </source>
</evidence>
<reference evidence="2 3" key="1">
    <citation type="submission" date="2016-03" db="EMBL/GenBank/DDBJ databases">
        <title>Shallow-sea hydrothermal system.</title>
        <authorList>
            <person name="Tang K."/>
        </authorList>
    </citation>
    <scope>NUCLEOTIDE SEQUENCE [LARGE SCALE GENOMIC DNA]</scope>
    <source>
        <strain evidence="2 3">JLT9</strain>
    </source>
</reference>
<keyword evidence="3" id="KW-1185">Reference proteome</keyword>
<organism evidence="2 3">
    <name type="scientific">Serinicoccus hydrothermalis</name>
    <dbReference type="NCBI Taxonomy" id="1758689"/>
    <lineage>
        <taxon>Bacteria</taxon>
        <taxon>Bacillati</taxon>
        <taxon>Actinomycetota</taxon>
        <taxon>Actinomycetes</taxon>
        <taxon>Micrococcales</taxon>
        <taxon>Ornithinimicrobiaceae</taxon>
        <taxon>Serinicoccus</taxon>
    </lineage>
</organism>
<dbReference type="AlphaFoldDB" id="A0A1B1NCD7"/>
<dbReference type="EMBL" id="CP014989">
    <property type="protein sequence ID" value="ANS79074.1"/>
    <property type="molecule type" value="Genomic_DNA"/>
</dbReference>
<dbReference type="Pfam" id="PF19348">
    <property type="entry name" value="DUF5926"/>
    <property type="match status" value="1"/>
</dbReference>
<evidence type="ECO:0000313" key="2">
    <source>
        <dbReference type="EMBL" id="ANS79074.1"/>
    </source>
</evidence>